<dbReference type="GO" id="GO:0003735">
    <property type="term" value="F:structural constituent of ribosome"/>
    <property type="evidence" value="ECO:0007669"/>
    <property type="project" value="InterPro"/>
</dbReference>
<comment type="similarity">
    <text evidence="1 6 7">Belongs to the universal ribosomal protein uS7 family.</text>
</comment>
<dbReference type="PIRSF" id="PIRSF002122">
    <property type="entry name" value="RPS7p_RPS7a_RPS5e_RPS7o"/>
    <property type="match status" value="1"/>
</dbReference>
<evidence type="ECO:0000259" key="8">
    <source>
        <dbReference type="Pfam" id="PF00177"/>
    </source>
</evidence>
<dbReference type="SUPFAM" id="SSF47973">
    <property type="entry name" value="Ribosomal protein S7"/>
    <property type="match status" value="1"/>
</dbReference>
<organism evidence="9 10">
    <name type="scientific">Candidatus Magasanikbacteria bacterium RIFOXYB1_FULL_40_15</name>
    <dbReference type="NCBI Taxonomy" id="1798697"/>
    <lineage>
        <taxon>Bacteria</taxon>
        <taxon>Candidatus Magasanikiibacteriota</taxon>
    </lineage>
</organism>
<evidence type="ECO:0000313" key="9">
    <source>
        <dbReference type="EMBL" id="OGH83207.1"/>
    </source>
</evidence>
<evidence type="ECO:0000256" key="5">
    <source>
        <dbReference type="ARBA" id="ARBA00023274"/>
    </source>
</evidence>
<evidence type="ECO:0000256" key="2">
    <source>
        <dbReference type="ARBA" id="ARBA00022730"/>
    </source>
</evidence>
<comment type="subunit">
    <text evidence="6">Part of the 30S ribosomal subunit. Contacts proteins S9 and S11.</text>
</comment>
<dbReference type="Proteomes" id="UP000176300">
    <property type="component" value="Unassembled WGS sequence"/>
</dbReference>
<dbReference type="NCBIfam" id="TIGR01029">
    <property type="entry name" value="rpsG_bact"/>
    <property type="match status" value="1"/>
</dbReference>
<gene>
    <name evidence="6" type="primary">rpsG</name>
    <name evidence="9" type="ORF">A2373_01455</name>
</gene>
<dbReference type="GO" id="GO:0019843">
    <property type="term" value="F:rRNA binding"/>
    <property type="evidence" value="ECO:0007669"/>
    <property type="project" value="UniProtKB-UniRule"/>
</dbReference>
<evidence type="ECO:0000313" key="10">
    <source>
        <dbReference type="Proteomes" id="UP000176300"/>
    </source>
</evidence>
<dbReference type="GO" id="GO:0015935">
    <property type="term" value="C:small ribosomal subunit"/>
    <property type="evidence" value="ECO:0007669"/>
    <property type="project" value="InterPro"/>
</dbReference>
<reference evidence="9 10" key="1">
    <citation type="journal article" date="2016" name="Nat. Commun.">
        <title>Thousands of microbial genomes shed light on interconnected biogeochemical processes in an aquifer system.</title>
        <authorList>
            <person name="Anantharaman K."/>
            <person name="Brown C.T."/>
            <person name="Hug L.A."/>
            <person name="Sharon I."/>
            <person name="Castelle C.J."/>
            <person name="Probst A.J."/>
            <person name="Thomas B.C."/>
            <person name="Singh A."/>
            <person name="Wilkins M.J."/>
            <person name="Karaoz U."/>
            <person name="Brodie E.L."/>
            <person name="Williams K.H."/>
            <person name="Hubbard S.S."/>
            <person name="Banfield J.F."/>
        </authorList>
    </citation>
    <scope>NUCLEOTIDE SEQUENCE [LARGE SCALE GENOMIC DNA]</scope>
</reference>
<protein>
    <recommendedName>
        <fullName evidence="6">Small ribosomal subunit protein uS7</fullName>
    </recommendedName>
</protein>
<proteinExistence type="inferred from homology"/>
<evidence type="ECO:0000256" key="7">
    <source>
        <dbReference type="RuleBase" id="RU003619"/>
    </source>
</evidence>
<accession>A0A1F6NGZ0</accession>
<dbReference type="FunFam" id="1.10.455.10:FF:000001">
    <property type="entry name" value="30S ribosomal protein S7"/>
    <property type="match status" value="1"/>
</dbReference>
<evidence type="ECO:0000256" key="6">
    <source>
        <dbReference type="HAMAP-Rule" id="MF_00480"/>
    </source>
</evidence>
<dbReference type="Gene3D" id="1.10.455.10">
    <property type="entry name" value="Ribosomal protein S7 domain"/>
    <property type="match status" value="1"/>
</dbReference>
<dbReference type="GO" id="GO:0000049">
    <property type="term" value="F:tRNA binding"/>
    <property type="evidence" value="ECO:0007669"/>
    <property type="project" value="UniProtKB-UniRule"/>
</dbReference>
<evidence type="ECO:0000256" key="4">
    <source>
        <dbReference type="ARBA" id="ARBA00022980"/>
    </source>
</evidence>
<dbReference type="PANTHER" id="PTHR11205">
    <property type="entry name" value="RIBOSOMAL PROTEIN S7"/>
    <property type="match status" value="1"/>
</dbReference>
<dbReference type="CDD" id="cd14869">
    <property type="entry name" value="uS7_Bacteria"/>
    <property type="match status" value="1"/>
</dbReference>
<dbReference type="STRING" id="1798697.A2373_01455"/>
<keyword evidence="5 6" id="KW-0687">Ribonucleoprotein</keyword>
<sequence>MPRGKRIPKRVIAPDPKYNSEMVAKFINFVMERGKKSVAQALVYDAIKTLGEVKKGDGLKFFEQAVEVIKPQVEVRSKRVGGANYQVPVPVPTSRQNALAFRWIITAARAKKGKPMKDKLATEFVDILDGVGGSIKKKEDVQRMAEANKAFAHFARFSNKK</sequence>
<dbReference type="PROSITE" id="PS00052">
    <property type="entry name" value="RIBOSOMAL_S7"/>
    <property type="match status" value="1"/>
</dbReference>
<dbReference type="InterPro" id="IPR020606">
    <property type="entry name" value="Ribosomal_uS7_CS"/>
</dbReference>
<evidence type="ECO:0000256" key="3">
    <source>
        <dbReference type="ARBA" id="ARBA00022884"/>
    </source>
</evidence>
<evidence type="ECO:0000256" key="1">
    <source>
        <dbReference type="ARBA" id="ARBA00007151"/>
    </source>
</evidence>
<comment type="caution">
    <text evidence="9">The sequence shown here is derived from an EMBL/GenBank/DDBJ whole genome shotgun (WGS) entry which is preliminary data.</text>
</comment>
<dbReference type="Pfam" id="PF00177">
    <property type="entry name" value="Ribosomal_S7"/>
    <property type="match status" value="1"/>
</dbReference>
<keyword evidence="2 6" id="KW-0699">rRNA-binding</keyword>
<comment type="function">
    <text evidence="6">One of the primary rRNA binding proteins, it binds directly to 16S rRNA where it nucleates assembly of the head domain of the 30S subunit. Is located at the subunit interface close to the decoding center, probably blocks exit of the E-site tRNA.</text>
</comment>
<dbReference type="AlphaFoldDB" id="A0A1F6NGZ0"/>
<dbReference type="EMBL" id="MFQS01000017">
    <property type="protein sequence ID" value="OGH83207.1"/>
    <property type="molecule type" value="Genomic_DNA"/>
</dbReference>
<dbReference type="InterPro" id="IPR036823">
    <property type="entry name" value="Ribosomal_uS7_dom_sf"/>
</dbReference>
<dbReference type="InterPro" id="IPR005717">
    <property type="entry name" value="Ribosomal_uS7_bac/org-type"/>
</dbReference>
<dbReference type="InterPro" id="IPR000235">
    <property type="entry name" value="Ribosomal_uS7"/>
</dbReference>
<dbReference type="InterPro" id="IPR023798">
    <property type="entry name" value="Ribosomal_uS7_dom"/>
</dbReference>
<name>A0A1F6NGZ0_9BACT</name>
<feature type="domain" description="Small ribosomal subunit protein uS7" evidence="8">
    <location>
        <begin position="3"/>
        <end position="149"/>
    </location>
</feature>
<dbReference type="HAMAP" id="MF_00480_B">
    <property type="entry name" value="Ribosomal_uS7_B"/>
    <property type="match status" value="1"/>
</dbReference>
<keyword evidence="3 6" id="KW-0694">RNA-binding</keyword>
<dbReference type="GO" id="GO:0006412">
    <property type="term" value="P:translation"/>
    <property type="evidence" value="ECO:0007669"/>
    <property type="project" value="UniProtKB-UniRule"/>
</dbReference>
<keyword evidence="6" id="KW-0820">tRNA-binding</keyword>
<keyword evidence="4 6" id="KW-0689">Ribosomal protein</keyword>